<comment type="catalytic activity">
    <reaction evidence="7 8 12">
        <text>(S)-malate + NAD(+) = oxaloacetate + NADH + H(+)</text>
        <dbReference type="Rhea" id="RHEA:21432"/>
        <dbReference type="ChEBI" id="CHEBI:15378"/>
        <dbReference type="ChEBI" id="CHEBI:15589"/>
        <dbReference type="ChEBI" id="CHEBI:16452"/>
        <dbReference type="ChEBI" id="CHEBI:57540"/>
        <dbReference type="ChEBI" id="CHEBI:57945"/>
        <dbReference type="EC" id="1.1.1.37"/>
    </reaction>
</comment>
<evidence type="ECO:0000259" key="13">
    <source>
        <dbReference type="Pfam" id="PF00056"/>
    </source>
</evidence>
<protein>
    <recommendedName>
        <fullName evidence="3 8">Malate dehydrogenase</fullName>
        <ecNumber evidence="3 8">1.1.1.37</ecNumber>
    </recommendedName>
</protein>
<dbReference type="NCBIfam" id="TIGR01759">
    <property type="entry name" value="MalateDH-SF1"/>
    <property type="match status" value="1"/>
</dbReference>
<evidence type="ECO:0000259" key="14">
    <source>
        <dbReference type="Pfam" id="PF02866"/>
    </source>
</evidence>
<feature type="binding site" evidence="8 10">
    <location>
        <position position="98"/>
    </location>
    <ligand>
        <name>substrate</name>
    </ligand>
</feature>
<evidence type="ECO:0000256" key="11">
    <source>
        <dbReference type="PIRSR" id="PIRSR000102-3"/>
    </source>
</evidence>
<evidence type="ECO:0000256" key="9">
    <source>
        <dbReference type="PIRSR" id="PIRSR000102-1"/>
    </source>
</evidence>
<gene>
    <name evidence="8" type="primary">mdh</name>
    <name evidence="15" type="ORF">TPSD3_08080</name>
</gene>
<dbReference type="HAMAP" id="MF_01517">
    <property type="entry name" value="Malate_dehydrog_2"/>
    <property type="match status" value="1"/>
</dbReference>
<dbReference type="NCBIfam" id="NF003916">
    <property type="entry name" value="PRK05442.1"/>
    <property type="match status" value="1"/>
</dbReference>
<keyword evidence="4 8" id="KW-0816">Tricarboxylic acid cycle</keyword>
<keyword evidence="5 8" id="KW-0560">Oxidoreductase</keyword>
<dbReference type="InterPro" id="IPR001236">
    <property type="entry name" value="Lactate/malate_DH_N"/>
</dbReference>
<feature type="binding site" evidence="8">
    <location>
        <begin position="11"/>
        <end position="17"/>
    </location>
    <ligand>
        <name>NAD(+)</name>
        <dbReference type="ChEBI" id="CHEBI:57540"/>
    </ligand>
</feature>
<dbReference type="Pfam" id="PF00056">
    <property type="entry name" value="Ldh_1_N"/>
    <property type="match status" value="1"/>
</dbReference>
<feature type="binding site" evidence="8 10">
    <location>
        <position position="92"/>
    </location>
    <ligand>
        <name>substrate</name>
    </ligand>
</feature>
<dbReference type="InterPro" id="IPR010945">
    <property type="entry name" value="Malate_DH_type2"/>
</dbReference>
<accession>A0A251X8L6</accession>
<dbReference type="PIRSF" id="PIRSF000102">
    <property type="entry name" value="Lac_mal_DH"/>
    <property type="match status" value="1"/>
</dbReference>
<feature type="domain" description="Lactate/malate dehydrogenase C-terminal" evidence="14">
    <location>
        <begin position="156"/>
        <end position="320"/>
    </location>
</feature>
<dbReference type="GO" id="GO:0006108">
    <property type="term" value="P:malate metabolic process"/>
    <property type="evidence" value="ECO:0007669"/>
    <property type="project" value="InterPro"/>
</dbReference>
<dbReference type="OrthoDB" id="9802969at2"/>
<evidence type="ECO:0000256" key="10">
    <source>
        <dbReference type="PIRSR" id="PIRSR000102-2"/>
    </source>
</evidence>
<dbReference type="RefSeq" id="WP_086488056.1">
    <property type="nucleotide sequence ID" value="NZ_MSLT01000012.1"/>
</dbReference>
<reference evidence="15 16" key="1">
    <citation type="submission" date="2016-12" db="EMBL/GenBank/DDBJ databases">
        <title>Thioflexothrix psekupsii D3 genome sequencing and assembly.</title>
        <authorList>
            <person name="Fomenkov A."/>
            <person name="Vincze T."/>
            <person name="Grabovich M."/>
            <person name="Anton B.P."/>
            <person name="Dubinina G."/>
            <person name="Orlova M."/>
            <person name="Belousova E."/>
            <person name="Roberts R.J."/>
        </authorList>
    </citation>
    <scope>NUCLEOTIDE SEQUENCE [LARGE SCALE GENOMIC DNA]</scope>
    <source>
        <strain evidence="15">D3</strain>
    </source>
</reference>
<feature type="binding site" evidence="8 10">
    <location>
        <position position="131"/>
    </location>
    <ligand>
        <name>substrate</name>
    </ligand>
</feature>
<dbReference type="AlphaFoldDB" id="A0A251X8L6"/>
<feature type="binding site" evidence="8 11">
    <location>
        <position position="105"/>
    </location>
    <ligand>
        <name>NAD(+)</name>
        <dbReference type="ChEBI" id="CHEBI:57540"/>
    </ligand>
</feature>
<evidence type="ECO:0000256" key="4">
    <source>
        <dbReference type="ARBA" id="ARBA00022532"/>
    </source>
</evidence>
<dbReference type="PROSITE" id="PS00068">
    <property type="entry name" value="MDH"/>
    <property type="match status" value="1"/>
</dbReference>
<evidence type="ECO:0000313" key="16">
    <source>
        <dbReference type="Proteomes" id="UP000194798"/>
    </source>
</evidence>
<dbReference type="GO" id="GO:0030060">
    <property type="term" value="F:L-malate dehydrogenase (NAD+) activity"/>
    <property type="evidence" value="ECO:0007669"/>
    <property type="project" value="UniProtKB-UniRule"/>
</dbReference>
<feature type="binding site" evidence="8 10">
    <location>
        <position position="162"/>
    </location>
    <ligand>
        <name>substrate</name>
    </ligand>
</feature>
<comment type="function">
    <text evidence="1 8">Catalyzes the reversible oxidation of malate to oxaloacetate.</text>
</comment>
<evidence type="ECO:0000256" key="1">
    <source>
        <dbReference type="ARBA" id="ARBA00003966"/>
    </source>
</evidence>
<comment type="caution">
    <text evidence="15">The sequence shown here is derived from an EMBL/GenBank/DDBJ whole genome shotgun (WGS) entry which is preliminary data.</text>
</comment>
<comment type="similarity">
    <text evidence="2 8">Belongs to the LDH/MDH superfamily. MDH type 2 family.</text>
</comment>
<evidence type="ECO:0000256" key="2">
    <source>
        <dbReference type="ARBA" id="ARBA00009613"/>
    </source>
</evidence>
<dbReference type="FunFam" id="3.90.110.10:FF:000002">
    <property type="entry name" value="Malate dehydrogenase"/>
    <property type="match status" value="1"/>
</dbReference>
<feature type="binding site" evidence="8 11">
    <location>
        <begin position="129"/>
        <end position="131"/>
    </location>
    <ligand>
        <name>NAD(+)</name>
        <dbReference type="ChEBI" id="CHEBI:57540"/>
    </ligand>
</feature>
<feature type="active site" description="Proton acceptor" evidence="8 9">
    <location>
        <position position="187"/>
    </location>
</feature>
<keyword evidence="16" id="KW-1185">Reference proteome</keyword>
<dbReference type="SUPFAM" id="SSF56327">
    <property type="entry name" value="LDH C-terminal domain-like"/>
    <property type="match status" value="1"/>
</dbReference>
<dbReference type="InterPro" id="IPR022383">
    <property type="entry name" value="Lactate/malate_DH_C"/>
</dbReference>
<dbReference type="InterPro" id="IPR015955">
    <property type="entry name" value="Lactate_DH/Glyco_Ohase_4_C"/>
</dbReference>
<evidence type="ECO:0000256" key="12">
    <source>
        <dbReference type="RuleBase" id="RU000422"/>
    </source>
</evidence>
<dbReference type="SUPFAM" id="SSF51735">
    <property type="entry name" value="NAD(P)-binding Rossmann-fold domains"/>
    <property type="match status" value="1"/>
</dbReference>
<feature type="domain" description="Lactate/malate dehydrogenase N-terminal" evidence="13">
    <location>
        <begin position="5"/>
        <end position="152"/>
    </location>
</feature>
<dbReference type="Gene3D" id="3.90.110.10">
    <property type="entry name" value="Lactate dehydrogenase/glycoside hydrolase, family 4, C-terminal"/>
    <property type="match status" value="1"/>
</dbReference>
<dbReference type="EC" id="1.1.1.37" evidence="3 8"/>
<dbReference type="GO" id="GO:0006099">
    <property type="term" value="P:tricarboxylic acid cycle"/>
    <property type="evidence" value="ECO:0007669"/>
    <property type="project" value="UniProtKB-UniRule"/>
</dbReference>
<keyword evidence="6 8" id="KW-0520">NAD</keyword>
<dbReference type="FunFam" id="3.40.50.720:FF:000010">
    <property type="entry name" value="Malate dehydrogenase"/>
    <property type="match status" value="1"/>
</dbReference>
<dbReference type="PANTHER" id="PTHR23382">
    <property type="entry name" value="MALATE DEHYDROGENASE"/>
    <property type="match status" value="1"/>
</dbReference>
<evidence type="ECO:0000256" key="8">
    <source>
        <dbReference type="HAMAP-Rule" id="MF_01517"/>
    </source>
</evidence>
<dbReference type="Pfam" id="PF02866">
    <property type="entry name" value="Ldh_1_C"/>
    <property type="match status" value="1"/>
</dbReference>
<organism evidence="15 16">
    <name type="scientific">Thioflexithrix psekupsensis</name>
    <dbReference type="NCBI Taxonomy" id="1570016"/>
    <lineage>
        <taxon>Bacteria</taxon>
        <taxon>Pseudomonadati</taxon>
        <taxon>Pseudomonadota</taxon>
        <taxon>Gammaproteobacteria</taxon>
        <taxon>Thiotrichales</taxon>
        <taxon>Thioflexithrix</taxon>
    </lineage>
</organism>
<feature type="binding site" evidence="8">
    <location>
        <position position="112"/>
    </location>
    <ligand>
        <name>NAD(+)</name>
        <dbReference type="ChEBI" id="CHEBI:57540"/>
    </ligand>
</feature>
<dbReference type="InterPro" id="IPR001557">
    <property type="entry name" value="L-lactate/malate_DH"/>
</dbReference>
<sequence length="325" mass="35268">MKQPVRVAITGGAGQISYSLLFRIASGEMLGADQPIILHLLEMPVALEALKGVAMEIDDCAYPLLHDIVMSDDLKVTFTDVEYALLVGATPRGPGMERNDLLRINGDIFTKQGKALNDYAKRNVKVLVVGNPANTNAYIAMKSAPDLDAKNFTAMTRLDHNRALSQLAAKTGSRVTDIKKMVVWGNHSATQYPDISHTTVAGKAAKELVDQEWIVNDFIPTVQQRGAAIIKARGKSSAASAGYAALEHVRDWAMGTGDNWVSMAIPSDGSYGIPEGLIYSFPVTTKDGEYSIVQGLEIDEFSRARMDATQKELEQERDAVADLLA</sequence>
<dbReference type="CDD" id="cd01338">
    <property type="entry name" value="MDH_chloroplast-like"/>
    <property type="match status" value="1"/>
</dbReference>
<dbReference type="Proteomes" id="UP000194798">
    <property type="component" value="Unassembled WGS sequence"/>
</dbReference>
<dbReference type="InterPro" id="IPR036291">
    <property type="entry name" value="NAD(P)-bd_dom_sf"/>
</dbReference>
<dbReference type="EMBL" id="MSLT01000012">
    <property type="protein sequence ID" value="OUD14275.1"/>
    <property type="molecule type" value="Genomic_DNA"/>
</dbReference>
<dbReference type="Gene3D" id="3.40.50.720">
    <property type="entry name" value="NAD(P)-binding Rossmann-like Domain"/>
    <property type="match status" value="1"/>
</dbReference>
<name>A0A251X8L6_9GAMM</name>
<evidence type="ECO:0000256" key="3">
    <source>
        <dbReference type="ARBA" id="ARBA00012995"/>
    </source>
</evidence>
<evidence type="ECO:0000256" key="7">
    <source>
        <dbReference type="ARBA" id="ARBA00048313"/>
    </source>
</evidence>
<proteinExistence type="inferred from homology"/>
<evidence type="ECO:0000256" key="6">
    <source>
        <dbReference type="ARBA" id="ARBA00023027"/>
    </source>
</evidence>
<evidence type="ECO:0000313" key="15">
    <source>
        <dbReference type="EMBL" id="OUD14275.1"/>
    </source>
</evidence>
<dbReference type="InterPro" id="IPR001252">
    <property type="entry name" value="Malate_DH_AS"/>
</dbReference>
<evidence type="ECO:0000256" key="5">
    <source>
        <dbReference type="ARBA" id="ARBA00023002"/>
    </source>
</evidence>